<feature type="compositionally biased region" description="Basic and acidic residues" evidence="1">
    <location>
        <begin position="126"/>
        <end position="146"/>
    </location>
</feature>
<dbReference type="Proteomes" id="UP001590950">
    <property type="component" value="Unassembled WGS sequence"/>
</dbReference>
<keyword evidence="4" id="KW-1185">Reference proteome</keyword>
<dbReference type="Gene3D" id="1.10.10.60">
    <property type="entry name" value="Homeodomain-like"/>
    <property type="match status" value="1"/>
</dbReference>
<accession>A0ABR4A9R7</accession>
<protein>
    <recommendedName>
        <fullName evidence="2">Myb-like domain-containing protein</fullName>
    </recommendedName>
</protein>
<dbReference type="CDD" id="cd00167">
    <property type="entry name" value="SANT"/>
    <property type="match status" value="1"/>
</dbReference>
<feature type="compositionally biased region" description="Low complexity" evidence="1">
    <location>
        <begin position="189"/>
        <end position="217"/>
    </location>
</feature>
<evidence type="ECO:0000313" key="4">
    <source>
        <dbReference type="Proteomes" id="UP001590950"/>
    </source>
</evidence>
<feature type="region of interest" description="Disordered" evidence="1">
    <location>
        <begin position="119"/>
        <end position="251"/>
    </location>
</feature>
<dbReference type="InterPro" id="IPR009057">
    <property type="entry name" value="Homeodomain-like_sf"/>
</dbReference>
<sequence>MAPQPPSPVASGNDRHASQSWPPQNDRLLMDARQRGMNWQPIATKYFPDKTANACRKRHERLMEKRSANENWEGVKMETLARAYVDVREQMWKILADRVGERWQIVEQKCMEKGLKTLQTAGRTATRRERANLGNDLDPHNSDIPDSRYATPQQSGSHQEGDEPSFNDSGLGRSGNHPFTTNSRHDDQPYTLPSATPSYSSSVRSYSTPTSTGYTPTIPNAPQFGSPMMAQSQSLPPLQPPQPTLPSFSSAFGMPSISTVMSSHSPQRGAAVTTHC</sequence>
<reference evidence="3 4" key="1">
    <citation type="submission" date="2024-09" db="EMBL/GenBank/DDBJ databases">
        <title>Rethinking Asexuality: The Enigmatic Case of Functional Sexual Genes in Lepraria (Stereocaulaceae).</title>
        <authorList>
            <person name="Doellman M."/>
            <person name="Sun Y."/>
            <person name="Barcenas-Pena A."/>
            <person name="Lumbsch H.T."/>
            <person name="Grewe F."/>
        </authorList>
    </citation>
    <scope>NUCLEOTIDE SEQUENCE [LARGE SCALE GENOMIC DNA]</scope>
    <source>
        <strain evidence="3 4">Mercado 3170</strain>
    </source>
</reference>
<organism evidence="3 4">
    <name type="scientific">Stereocaulon virgatum</name>
    <dbReference type="NCBI Taxonomy" id="373712"/>
    <lineage>
        <taxon>Eukaryota</taxon>
        <taxon>Fungi</taxon>
        <taxon>Dikarya</taxon>
        <taxon>Ascomycota</taxon>
        <taxon>Pezizomycotina</taxon>
        <taxon>Lecanoromycetes</taxon>
        <taxon>OSLEUM clade</taxon>
        <taxon>Lecanoromycetidae</taxon>
        <taxon>Lecanorales</taxon>
        <taxon>Lecanorineae</taxon>
        <taxon>Stereocaulaceae</taxon>
        <taxon>Stereocaulon</taxon>
    </lineage>
</organism>
<dbReference type="InterPro" id="IPR001005">
    <property type="entry name" value="SANT/Myb"/>
</dbReference>
<name>A0ABR4A9R7_9LECA</name>
<evidence type="ECO:0000259" key="2">
    <source>
        <dbReference type="PROSITE" id="PS50090"/>
    </source>
</evidence>
<evidence type="ECO:0000256" key="1">
    <source>
        <dbReference type="SAM" id="MobiDB-lite"/>
    </source>
</evidence>
<feature type="domain" description="Myb-like" evidence="2">
    <location>
        <begin position="13"/>
        <end position="63"/>
    </location>
</feature>
<comment type="caution">
    <text evidence="3">The sequence shown here is derived from an EMBL/GenBank/DDBJ whole genome shotgun (WGS) entry which is preliminary data.</text>
</comment>
<proteinExistence type="predicted"/>
<evidence type="ECO:0000313" key="3">
    <source>
        <dbReference type="EMBL" id="KAL2041479.1"/>
    </source>
</evidence>
<gene>
    <name evidence="3" type="ORF">N7G274_005861</name>
</gene>
<feature type="region of interest" description="Disordered" evidence="1">
    <location>
        <begin position="1"/>
        <end position="27"/>
    </location>
</feature>
<dbReference type="PROSITE" id="PS50090">
    <property type="entry name" value="MYB_LIKE"/>
    <property type="match status" value="1"/>
</dbReference>
<dbReference type="EMBL" id="JBEFKJ010000017">
    <property type="protein sequence ID" value="KAL2041479.1"/>
    <property type="molecule type" value="Genomic_DNA"/>
</dbReference>
<dbReference type="SUPFAM" id="SSF46689">
    <property type="entry name" value="Homeodomain-like"/>
    <property type="match status" value="1"/>
</dbReference>